<evidence type="ECO:0000313" key="2">
    <source>
        <dbReference type="Proteomes" id="UP000815325"/>
    </source>
</evidence>
<name>A0ABQ7G138_DUNSA</name>
<dbReference type="Proteomes" id="UP000815325">
    <property type="component" value="Unassembled WGS sequence"/>
</dbReference>
<evidence type="ECO:0000313" key="1">
    <source>
        <dbReference type="EMBL" id="KAF5828312.1"/>
    </source>
</evidence>
<comment type="caution">
    <text evidence="1">The sequence shown here is derived from an EMBL/GenBank/DDBJ whole genome shotgun (WGS) entry which is preliminary data.</text>
</comment>
<sequence>MKEDSVFMVMDQDTDLSERGCFKELVLHSRSVANCAQVKSEQEREVKRMEEEAYKRYRFKAKPIPSTVTEPKYERMLMEAEATRQINREGRMSELAG</sequence>
<protein>
    <submittedName>
        <fullName evidence="1">Uncharacterized protein</fullName>
    </submittedName>
</protein>
<reference evidence="1" key="1">
    <citation type="submission" date="2017-08" db="EMBL/GenBank/DDBJ databases">
        <authorList>
            <person name="Polle J.E."/>
            <person name="Barry K."/>
            <person name="Cushman J."/>
            <person name="Schmutz J."/>
            <person name="Tran D."/>
            <person name="Hathwaick L.T."/>
            <person name="Yim W.C."/>
            <person name="Jenkins J."/>
            <person name="Mckie-Krisberg Z.M."/>
            <person name="Prochnik S."/>
            <person name="Lindquist E."/>
            <person name="Dockter R.B."/>
            <person name="Adam C."/>
            <person name="Molina H."/>
            <person name="Bunkerborg J."/>
            <person name="Jin E."/>
            <person name="Buchheim M."/>
            <person name="Magnuson J."/>
        </authorList>
    </citation>
    <scope>NUCLEOTIDE SEQUENCE</scope>
    <source>
        <strain evidence="1">CCAP 19/18</strain>
    </source>
</reference>
<gene>
    <name evidence="1" type="ORF">DUNSADRAFT_17796</name>
</gene>
<organism evidence="1 2">
    <name type="scientific">Dunaliella salina</name>
    <name type="common">Green alga</name>
    <name type="synonym">Protococcus salinus</name>
    <dbReference type="NCBI Taxonomy" id="3046"/>
    <lineage>
        <taxon>Eukaryota</taxon>
        <taxon>Viridiplantae</taxon>
        <taxon>Chlorophyta</taxon>
        <taxon>core chlorophytes</taxon>
        <taxon>Chlorophyceae</taxon>
        <taxon>CS clade</taxon>
        <taxon>Chlamydomonadales</taxon>
        <taxon>Dunaliellaceae</taxon>
        <taxon>Dunaliella</taxon>
    </lineage>
</organism>
<keyword evidence="2" id="KW-1185">Reference proteome</keyword>
<dbReference type="InterPro" id="IPR019579">
    <property type="entry name" value="FAM161A/B"/>
</dbReference>
<dbReference type="Pfam" id="PF10595">
    <property type="entry name" value="FAM161A_B"/>
    <property type="match status" value="1"/>
</dbReference>
<accession>A0ABQ7G138</accession>
<proteinExistence type="predicted"/>
<dbReference type="EMBL" id="MU070324">
    <property type="protein sequence ID" value="KAF5828312.1"/>
    <property type="molecule type" value="Genomic_DNA"/>
</dbReference>